<organism evidence="1 2">
    <name type="scientific">Pseudonocardia alni subsp. carboxydivorans</name>
    <dbReference type="NCBI Taxonomy" id="415010"/>
    <lineage>
        <taxon>Bacteria</taxon>
        <taxon>Bacillati</taxon>
        <taxon>Actinomycetota</taxon>
        <taxon>Actinomycetes</taxon>
        <taxon>Pseudonocardiales</taxon>
        <taxon>Pseudonocardiaceae</taxon>
        <taxon>Pseudonocardia</taxon>
    </lineage>
</organism>
<proteinExistence type="predicted"/>
<evidence type="ECO:0000313" key="1">
    <source>
        <dbReference type="EMBL" id="MEK6465720.1"/>
    </source>
</evidence>
<sequence>MASPDKLPGTYRLADGSKVAFADAMATWVPLAYDELIATARRYHGVVTYLELSEHVQSISGIRTGVLLPNWIGKLLEEVAKKAKALDEPPLTSLCVHQDGTIGPGYAQAPKSTIDAPGEDIEFYAAEHRLLCYRKYASDLPLGGGEPALTQVERERRLRIAKQTPATSPRCPECNIELPRSGICDDHG</sequence>
<evidence type="ECO:0000313" key="2">
    <source>
        <dbReference type="Proteomes" id="UP001367513"/>
    </source>
</evidence>
<dbReference type="Proteomes" id="UP001367513">
    <property type="component" value="Unassembled WGS sequence"/>
</dbReference>
<keyword evidence="2" id="KW-1185">Reference proteome</keyword>
<comment type="caution">
    <text evidence="1">The sequence shown here is derived from an EMBL/GenBank/DDBJ whole genome shotgun (WGS) entry which is preliminary data.</text>
</comment>
<name>A0ABU9AI43_PSEA5</name>
<dbReference type="RefSeq" id="WP_346104214.1">
    <property type="nucleotide sequence ID" value="NZ_BAAAOD010000031.1"/>
</dbReference>
<reference evidence="1 2" key="1">
    <citation type="submission" date="2024-03" db="EMBL/GenBank/DDBJ databases">
        <title>Draft genome sequence of Pseudonocardia carboxydivorans JCM 14827.</title>
        <authorList>
            <person name="Duangmal K."/>
        </authorList>
    </citation>
    <scope>NUCLEOTIDE SEQUENCE [LARGE SCALE GENOMIC DNA]</scope>
    <source>
        <strain evidence="1 2">JCM 14827</strain>
    </source>
</reference>
<gene>
    <name evidence="1" type="ORF">WG925_18425</name>
</gene>
<dbReference type="EMBL" id="JBBPIX010000009">
    <property type="protein sequence ID" value="MEK6465720.1"/>
    <property type="molecule type" value="Genomic_DNA"/>
</dbReference>
<protein>
    <submittedName>
        <fullName evidence="1">Uncharacterized protein</fullName>
    </submittedName>
</protein>
<accession>A0ABU9AI43</accession>